<dbReference type="InterPro" id="IPR035990">
    <property type="entry name" value="TIM_sf"/>
</dbReference>
<evidence type="ECO:0000256" key="1">
    <source>
        <dbReference type="ARBA" id="ARBA00007422"/>
    </source>
</evidence>
<evidence type="ECO:0000256" key="2">
    <source>
        <dbReference type="ARBA" id="ARBA00023235"/>
    </source>
</evidence>
<comment type="subunit">
    <text evidence="3">Homodimer.</text>
</comment>
<comment type="subcellular location">
    <subcellularLocation>
        <location evidence="3">Cytoplasm</location>
    </subcellularLocation>
</comment>
<evidence type="ECO:0000313" key="5">
    <source>
        <dbReference type="Proteomes" id="UP001460679"/>
    </source>
</evidence>
<keyword evidence="5" id="KW-1185">Reference proteome</keyword>
<keyword evidence="3" id="KW-0324">Glycolysis</keyword>
<dbReference type="PROSITE" id="PS51440">
    <property type="entry name" value="TIM_2"/>
    <property type="match status" value="1"/>
</dbReference>
<dbReference type="RefSeq" id="WP_205498519.1">
    <property type="nucleotide sequence ID" value="NZ_CP148066.1"/>
</dbReference>
<comment type="pathway">
    <text evidence="3">Carbohydrate degradation; glycolysis; D-glyceraldehyde 3-phosphate from glycerone phosphate: step 1/1.</text>
</comment>
<keyword evidence="3" id="KW-0312">Gluconeogenesis</keyword>
<dbReference type="GO" id="GO:0016853">
    <property type="term" value="F:isomerase activity"/>
    <property type="evidence" value="ECO:0007669"/>
    <property type="project" value="UniProtKB-KW"/>
</dbReference>
<dbReference type="EC" id="5.3.1.1" evidence="3"/>
<name>A0ABZ2RQP7_9BACT</name>
<organism evidence="4 5">
    <name type="scientific">[Mycoplasma] gypis</name>
    <dbReference type="NCBI Taxonomy" id="92404"/>
    <lineage>
        <taxon>Bacteria</taxon>
        <taxon>Bacillati</taxon>
        <taxon>Mycoplasmatota</taxon>
        <taxon>Mycoplasmoidales</taxon>
        <taxon>Metamycoplasmataceae</taxon>
        <taxon>Metamycoplasma</taxon>
    </lineage>
</organism>
<dbReference type="InterPro" id="IPR000652">
    <property type="entry name" value="Triosephosphate_isomerase"/>
</dbReference>
<keyword evidence="3" id="KW-0963">Cytoplasm</keyword>
<gene>
    <name evidence="4" type="ORF">WG616_01715</name>
</gene>
<sequence length="256" mass="28945">MNKYFLIGNHKMNLTFTEEIRFMVELEYLLSKKKPQEIFYGVAPSMCNLAVKTWLTGVSKSKIKVGAQNVSMFEKGAYTGDISASQLSDLKLDFVIIGHSERRLYHDDTGEKINQRIKNALTKNLHVILCIGETKEEYEKGLTKQSLKQQLDLALAGIENRNNIIVSYEPIWAIGTGLVASNEHLEDIYSWLGNLLPNTIFMYGGSAKPENIARILDIPYISGFLVGKASLNADSFYEMLMIMDKHTKAQKNIIKK</sequence>
<evidence type="ECO:0000313" key="4">
    <source>
        <dbReference type="EMBL" id="WXL28720.1"/>
    </source>
</evidence>
<dbReference type="Pfam" id="PF00121">
    <property type="entry name" value="TIM"/>
    <property type="match status" value="1"/>
</dbReference>
<dbReference type="Gene3D" id="3.20.20.70">
    <property type="entry name" value="Aldolase class I"/>
    <property type="match status" value="1"/>
</dbReference>
<evidence type="ECO:0000256" key="3">
    <source>
        <dbReference type="RuleBase" id="RU363013"/>
    </source>
</evidence>
<comment type="pathway">
    <text evidence="3">Carbohydrate biosynthesis; gluconeogenesis.</text>
</comment>
<dbReference type="InterPro" id="IPR013785">
    <property type="entry name" value="Aldolase_TIM"/>
</dbReference>
<dbReference type="Proteomes" id="UP001460679">
    <property type="component" value="Chromosome"/>
</dbReference>
<reference evidence="4" key="1">
    <citation type="submission" date="2024-03" db="EMBL/GenBank/DDBJ databases">
        <title>Complete genome sequence of Mycoplasma gypis type strain B1/T1.</title>
        <authorList>
            <person name="Spergser J."/>
        </authorList>
    </citation>
    <scope>NUCLEOTIDE SEQUENCE [LARGE SCALE GENOMIC DNA]</scope>
    <source>
        <strain evidence="4">B1/T1</strain>
    </source>
</reference>
<dbReference type="PANTHER" id="PTHR21139">
    <property type="entry name" value="TRIOSEPHOSPHATE ISOMERASE"/>
    <property type="match status" value="1"/>
</dbReference>
<comment type="similarity">
    <text evidence="1 3">Belongs to the triosephosphate isomerase family.</text>
</comment>
<proteinExistence type="inferred from homology"/>
<protein>
    <recommendedName>
        <fullName evidence="3">Triosephosphate isomerase</fullName>
        <ecNumber evidence="3">5.3.1.1</ecNumber>
    </recommendedName>
</protein>
<dbReference type="SUPFAM" id="SSF51351">
    <property type="entry name" value="Triosephosphate isomerase (TIM)"/>
    <property type="match status" value="1"/>
</dbReference>
<dbReference type="PANTHER" id="PTHR21139:SF42">
    <property type="entry name" value="TRIOSEPHOSPHATE ISOMERASE"/>
    <property type="match status" value="1"/>
</dbReference>
<dbReference type="CDD" id="cd00311">
    <property type="entry name" value="TIM"/>
    <property type="match status" value="1"/>
</dbReference>
<dbReference type="EMBL" id="CP148066">
    <property type="protein sequence ID" value="WXL28720.1"/>
    <property type="molecule type" value="Genomic_DNA"/>
</dbReference>
<comment type="catalytic activity">
    <reaction evidence="3">
        <text>D-glyceraldehyde 3-phosphate = dihydroxyacetone phosphate</text>
        <dbReference type="Rhea" id="RHEA:18585"/>
        <dbReference type="ChEBI" id="CHEBI:57642"/>
        <dbReference type="ChEBI" id="CHEBI:59776"/>
        <dbReference type="EC" id="5.3.1.1"/>
    </reaction>
</comment>
<keyword evidence="2 3" id="KW-0413">Isomerase</keyword>
<accession>A0ABZ2RQP7</accession>